<dbReference type="InterPro" id="IPR005183">
    <property type="entry name" value="DUF305_CopM-like"/>
</dbReference>
<dbReference type="OrthoDB" id="26872at2"/>
<keyword evidence="5" id="KW-1185">Reference proteome</keyword>
<dbReference type="Proteomes" id="UP000316256">
    <property type="component" value="Unassembled WGS sequence"/>
</dbReference>
<name>A0A541AZS2_9NOCA</name>
<proteinExistence type="predicted"/>
<reference evidence="4 5" key="1">
    <citation type="submission" date="2019-06" db="EMBL/GenBank/DDBJ databases">
        <title>Rhodococcus spaelei sp. nov., isolated from a cave.</title>
        <authorList>
            <person name="Lee S.D."/>
        </authorList>
    </citation>
    <scope>NUCLEOTIDE SEQUENCE [LARGE SCALE GENOMIC DNA]</scope>
    <source>
        <strain evidence="4 5">C9-5</strain>
    </source>
</reference>
<evidence type="ECO:0000256" key="1">
    <source>
        <dbReference type="SAM" id="MobiDB-lite"/>
    </source>
</evidence>
<evidence type="ECO:0000313" key="4">
    <source>
        <dbReference type="EMBL" id="TQF65571.1"/>
    </source>
</evidence>
<dbReference type="EMBL" id="VIGH01000011">
    <property type="protein sequence ID" value="TQF65571.1"/>
    <property type="molecule type" value="Genomic_DNA"/>
</dbReference>
<sequence length="207" mass="21594">MNTRTKTAGLIAAAAAAAALVAGCSTDDSGTGHSMDSMSMPMSASAPAASASHNAADTAWVQMMIPHHQQAVQMAALADGRTQNAQLLALAGQIKAAQDPEIEQMSGWLTEWGVPPMAAGMDHSSHGMSGDMGGMMSADQMSQLEKATGADFDRAWLEMMIEHHQGAIDSSKQIQADGQSEQVRELAGKIIAGQQAEIEQMNAMLGK</sequence>
<keyword evidence="2" id="KW-0732">Signal</keyword>
<dbReference type="RefSeq" id="WP_142102926.1">
    <property type="nucleotide sequence ID" value="NZ_VIGH01000011.1"/>
</dbReference>
<feature type="compositionally biased region" description="Low complexity" evidence="1">
    <location>
        <begin position="33"/>
        <end position="45"/>
    </location>
</feature>
<evidence type="ECO:0000313" key="5">
    <source>
        <dbReference type="Proteomes" id="UP000316256"/>
    </source>
</evidence>
<dbReference type="Pfam" id="PF03713">
    <property type="entry name" value="DUF305"/>
    <property type="match status" value="1"/>
</dbReference>
<accession>A0A541AZS2</accession>
<protein>
    <submittedName>
        <fullName evidence="4">DUF305 domain-containing protein</fullName>
    </submittedName>
</protein>
<evidence type="ECO:0000259" key="3">
    <source>
        <dbReference type="Pfam" id="PF03713"/>
    </source>
</evidence>
<evidence type="ECO:0000256" key="2">
    <source>
        <dbReference type="SAM" id="SignalP"/>
    </source>
</evidence>
<feature type="domain" description="DUF305" evidence="3">
    <location>
        <begin position="57"/>
        <end position="205"/>
    </location>
</feature>
<feature type="region of interest" description="Disordered" evidence="1">
    <location>
        <begin position="26"/>
        <end position="45"/>
    </location>
</feature>
<comment type="caution">
    <text evidence="4">The sequence shown here is derived from an EMBL/GenBank/DDBJ whole genome shotgun (WGS) entry which is preliminary data.</text>
</comment>
<dbReference type="PANTHER" id="PTHR36933">
    <property type="entry name" value="SLL0788 PROTEIN"/>
    <property type="match status" value="1"/>
</dbReference>
<feature type="signal peptide" evidence="2">
    <location>
        <begin position="1"/>
        <end position="22"/>
    </location>
</feature>
<dbReference type="PROSITE" id="PS51257">
    <property type="entry name" value="PROKAR_LIPOPROTEIN"/>
    <property type="match status" value="1"/>
</dbReference>
<organism evidence="4 5">
    <name type="scientific">Rhodococcus spelaei</name>
    <dbReference type="NCBI Taxonomy" id="2546320"/>
    <lineage>
        <taxon>Bacteria</taxon>
        <taxon>Bacillati</taxon>
        <taxon>Actinomycetota</taxon>
        <taxon>Actinomycetes</taxon>
        <taxon>Mycobacteriales</taxon>
        <taxon>Nocardiaceae</taxon>
        <taxon>Rhodococcus</taxon>
    </lineage>
</organism>
<dbReference type="PANTHER" id="PTHR36933:SF1">
    <property type="entry name" value="SLL0788 PROTEIN"/>
    <property type="match status" value="1"/>
</dbReference>
<feature type="chain" id="PRO_5039436402" evidence="2">
    <location>
        <begin position="23"/>
        <end position="207"/>
    </location>
</feature>
<dbReference type="InterPro" id="IPR012347">
    <property type="entry name" value="Ferritin-like"/>
</dbReference>
<dbReference type="AlphaFoldDB" id="A0A541AZS2"/>
<dbReference type="Gene3D" id="1.20.1260.10">
    <property type="match status" value="1"/>
</dbReference>
<gene>
    <name evidence="4" type="ORF">FK531_20955</name>
</gene>